<accession>W7TRH6</accession>
<proteinExistence type="predicted"/>
<dbReference type="AlphaFoldDB" id="W7TRH6"/>
<sequence length="70" mass="7760">MDALVFADCMRGGQVWRPVKLSCPATLVRLKSLIIHQKTIVKSCGCEMTKAEIWHSTGHSGPCEMTKTEI</sequence>
<evidence type="ECO:0000313" key="1">
    <source>
        <dbReference type="EMBL" id="EWM23116.1"/>
    </source>
</evidence>
<protein>
    <submittedName>
        <fullName evidence="1">Uncharacterized protein</fullName>
    </submittedName>
</protein>
<dbReference type="Proteomes" id="UP000019335">
    <property type="component" value="Chromosome 18"/>
</dbReference>
<comment type="caution">
    <text evidence="1">The sequence shown here is derived from an EMBL/GenBank/DDBJ whole genome shotgun (WGS) entry which is preliminary data.</text>
</comment>
<organism evidence="1 2">
    <name type="scientific">Nannochloropsis gaditana</name>
    <dbReference type="NCBI Taxonomy" id="72520"/>
    <lineage>
        <taxon>Eukaryota</taxon>
        <taxon>Sar</taxon>
        <taxon>Stramenopiles</taxon>
        <taxon>Ochrophyta</taxon>
        <taxon>Eustigmatophyceae</taxon>
        <taxon>Eustigmatales</taxon>
        <taxon>Monodopsidaceae</taxon>
        <taxon>Nannochloropsis</taxon>
    </lineage>
</organism>
<keyword evidence="2" id="KW-1185">Reference proteome</keyword>
<evidence type="ECO:0000313" key="2">
    <source>
        <dbReference type="Proteomes" id="UP000019335"/>
    </source>
</evidence>
<reference evidence="1 2" key="1">
    <citation type="journal article" date="2014" name="Mol. Plant">
        <title>Chromosome Scale Genome Assembly and Transcriptome Profiling of Nannochloropsis gaditana in Nitrogen Depletion.</title>
        <authorList>
            <person name="Corteggiani Carpinelli E."/>
            <person name="Telatin A."/>
            <person name="Vitulo N."/>
            <person name="Forcato C."/>
            <person name="D'Angelo M."/>
            <person name="Schiavon R."/>
            <person name="Vezzi A."/>
            <person name="Giacometti G.M."/>
            <person name="Morosinotto T."/>
            <person name="Valle G."/>
        </authorList>
    </citation>
    <scope>NUCLEOTIDE SEQUENCE [LARGE SCALE GENOMIC DNA]</scope>
    <source>
        <strain evidence="1 2">B-31</strain>
    </source>
</reference>
<dbReference type="EMBL" id="AZIL01001824">
    <property type="protein sequence ID" value="EWM23116.1"/>
    <property type="molecule type" value="Genomic_DNA"/>
</dbReference>
<gene>
    <name evidence="1" type="ORF">Naga_100316g7</name>
</gene>
<name>W7TRH6_9STRA</name>